<sequence>MMTVGVYAQRPSLEVHDHRAPDEHLPAGGHGDLEWLHTQNPESLGMMKKTLPKKPQPTAQPNPLLLKSGNAGRRSEQISSAVEKITQNNLFPMKDPHQIRAQGKPV</sequence>
<protein>
    <submittedName>
        <fullName evidence="2">Uncharacterized protein</fullName>
    </submittedName>
</protein>
<keyword evidence="3" id="KW-1185">Reference proteome</keyword>
<comment type="caution">
    <text evidence="2">The sequence shown here is derived from an EMBL/GenBank/DDBJ whole genome shotgun (WGS) entry which is preliminary data.</text>
</comment>
<organism evidence="2 3">
    <name type="scientific">Sesamum alatum</name>
    <dbReference type="NCBI Taxonomy" id="300844"/>
    <lineage>
        <taxon>Eukaryota</taxon>
        <taxon>Viridiplantae</taxon>
        <taxon>Streptophyta</taxon>
        <taxon>Embryophyta</taxon>
        <taxon>Tracheophyta</taxon>
        <taxon>Spermatophyta</taxon>
        <taxon>Magnoliopsida</taxon>
        <taxon>eudicotyledons</taxon>
        <taxon>Gunneridae</taxon>
        <taxon>Pentapetalae</taxon>
        <taxon>asterids</taxon>
        <taxon>lamiids</taxon>
        <taxon>Lamiales</taxon>
        <taxon>Pedaliaceae</taxon>
        <taxon>Sesamum</taxon>
    </lineage>
</organism>
<accession>A0AAE1Y0Z7</accession>
<reference evidence="2" key="1">
    <citation type="submission" date="2020-06" db="EMBL/GenBank/DDBJ databases">
        <authorList>
            <person name="Li T."/>
            <person name="Hu X."/>
            <person name="Zhang T."/>
            <person name="Song X."/>
            <person name="Zhang H."/>
            <person name="Dai N."/>
            <person name="Sheng W."/>
            <person name="Hou X."/>
            <person name="Wei L."/>
        </authorList>
    </citation>
    <scope>NUCLEOTIDE SEQUENCE</scope>
    <source>
        <strain evidence="2">3651</strain>
        <tissue evidence="2">Leaf</tissue>
    </source>
</reference>
<feature type="region of interest" description="Disordered" evidence="1">
    <location>
        <begin position="46"/>
        <end position="77"/>
    </location>
</feature>
<dbReference type="Proteomes" id="UP001293254">
    <property type="component" value="Unassembled WGS sequence"/>
</dbReference>
<evidence type="ECO:0000256" key="1">
    <source>
        <dbReference type="SAM" id="MobiDB-lite"/>
    </source>
</evidence>
<proteinExistence type="predicted"/>
<evidence type="ECO:0000313" key="2">
    <source>
        <dbReference type="EMBL" id="KAK4421644.1"/>
    </source>
</evidence>
<gene>
    <name evidence="2" type="ORF">Salat_2115000</name>
</gene>
<feature type="region of interest" description="Disordered" evidence="1">
    <location>
        <begin position="87"/>
        <end position="106"/>
    </location>
</feature>
<name>A0AAE1Y0Z7_9LAMI</name>
<dbReference type="EMBL" id="JACGWO010000008">
    <property type="protein sequence ID" value="KAK4421644.1"/>
    <property type="molecule type" value="Genomic_DNA"/>
</dbReference>
<dbReference type="AlphaFoldDB" id="A0AAE1Y0Z7"/>
<reference evidence="2" key="2">
    <citation type="journal article" date="2024" name="Plant">
        <title>Genomic evolution and insights into agronomic trait innovations of Sesamum species.</title>
        <authorList>
            <person name="Miao H."/>
            <person name="Wang L."/>
            <person name="Qu L."/>
            <person name="Liu H."/>
            <person name="Sun Y."/>
            <person name="Le M."/>
            <person name="Wang Q."/>
            <person name="Wei S."/>
            <person name="Zheng Y."/>
            <person name="Lin W."/>
            <person name="Duan Y."/>
            <person name="Cao H."/>
            <person name="Xiong S."/>
            <person name="Wang X."/>
            <person name="Wei L."/>
            <person name="Li C."/>
            <person name="Ma Q."/>
            <person name="Ju M."/>
            <person name="Zhao R."/>
            <person name="Li G."/>
            <person name="Mu C."/>
            <person name="Tian Q."/>
            <person name="Mei H."/>
            <person name="Zhang T."/>
            <person name="Gao T."/>
            <person name="Zhang H."/>
        </authorList>
    </citation>
    <scope>NUCLEOTIDE SEQUENCE</scope>
    <source>
        <strain evidence="2">3651</strain>
    </source>
</reference>
<evidence type="ECO:0000313" key="3">
    <source>
        <dbReference type="Proteomes" id="UP001293254"/>
    </source>
</evidence>